<protein>
    <submittedName>
        <fullName evidence="2">Uncharacterized protein</fullName>
    </submittedName>
</protein>
<gene>
    <name evidence="2" type="ORF">LCGC14_0632160</name>
</gene>
<sequence length="125" mass="12458">MGLPIGAVAGGAAIGGVGDVLSGVITGFVPQLPSWAVKAAAALGIMQYGGRFVGKEIAQLGGLFLTYDAVQELFNIRLSVANIVGGLTGRVIAHSPPAFTGAGPGSESNNGNVSDYYPGVARRSG</sequence>
<evidence type="ECO:0000256" key="1">
    <source>
        <dbReference type="SAM" id="MobiDB-lite"/>
    </source>
</evidence>
<reference evidence="2" key="1">
    <citation type="journal article" date="2015" name="Nature">
        <title>Complex archaea that bridge the gap between prokaryotes and eukaryotes.</title>
        <authorList>
            <person name="Spang A."/>
            <person name="Saw J.H."/>
            <person name="Jorgensen S.L."/>
            <person name="Zaremba-Niedzwiedzka K."/>
            <person name="Martijn J."/>
            <person name="Lind A.E."/>
            <person name="van Eijk R."/>
            <person name="Schleper C."/>
            <person name="Guy L."/>
            <person name="Ettema T.J."/>
        </authorList>
    </citation>
    <scope>NUCLEOTIDE SEQUENCE</scope>
</reference>
<dbReference type="EMBL" id="LAZR01001111">
    <property type="protein sequence ID" value="KKN50491.1"/>
    <property type="molecule type" value="Genomic_DNA"/>
</dbReference>
<proteinExistence type="predicted"/>
<accession>A0A0F9TN32</accession>
<name>A0A0F9TN32_9ZZZZ</name>
<evidence type="ECO:0000313" key="2">
    <source>
        <dbReference type="EMBL" id="KKN50491.1"/>
    </source>
</evidence>
<feature type="region of interest" description="Disordered" evidence="1">
    <location>
        <begin position="98"/>
        <end position="125"/>
    </location>
</feature>
<organism evidence="2">
    <name type="scientific">marine sediment metagenome</name>
    <dbReference type="NCBI Taxonomy" id="412755"/>
    <lineage>
        <taxon>unclassified sequences</taxon>
        <taxon>metagenomes</taxon>
        <taxon>ecological metagenomes</taxon>
    </lineage>
</organism>
<comment type="caution">
    <text evidence="2">The sequence shown here is derived from an EMBL/GenBank/DDBJ whole genome shotgun (WGS) entry which is preliminary data.</text>
</comment>
<dbReference type="AlphaFoldDB" id="A0A0F9TN32"/>